<sequence>MVYQCYKNASAQYDSQRCIYLPVFLVVSTRTVKDLMGGYYCNTTRALWDSDAIWNL</sequence>
<protein>
    <submittedName>
        <fullName evidence="1">Uncharacterized protein</fullName>
    </submittedName>
</protein>
<dbReference type="Proteomes" id="UP000078419">
    <property type="component" value="Unassembled WGS sequence"/>
</dbReference>
<dbReference type="EMBL" id="FLLR01000038">
    <property type="protein sequence ID" value="SBO14531.1"/>
    <property type="molecule type" value="Genomic_DNA"/>
</dbReference>
<reference evidence="2" key="1">
    <citation type="submission" date="2016-03" db="EMBL/GenBank/DDBJ databases">
        <authorList>
            <person name="Loux Valentin"/>
        </authorList>
    </citation>
    <scope>NUCLEOTIDE SEQUENCE [LARGE SCALE GENOMIC DNA]</scope>
    <source>
        <strain evidence="2">C1</strain>
    </source>
</reference>
<evidence type="ECO:0000313" key="1">
    <source>
        <dbReference type="EMBL" id="SBO14531.1"/>
    </source>
</evidence>
<proteinExistence type="predicted"/>
<gene>
    <name evidence="1" type="ORF">ANAPC1_00890</name>
</gene>
<evidence type="ECO:0000313" key="2">
    <source>
        <dbReference type="Proteomes" id="UP000078419"/>
    </source>
</evidence>
<dbReference type="AlphaFoldDB" id="A0AA45ZHS4"/>
<organism evidence="1 2">
    <name type="scientific">Anaplasma phagocytophilum</name>
    <name type="common">Ehrlichia phagocytophila</name>
    <dbReference type="NCBI Taxonomy" id="948"/>
    <lineage>
        <taxon>Bacteria</taxon>
        <taxon>Pseudomonadati</taxon>
        <taxon>Pseudomonadota</taxon>
        <taxon>Alphaproteobacteria</taxon>
        <taxon>Rickettsiales</taxon>
        <taxon>Anaplasmataceae</taxon>
        <taxon>Anaplasma</taxon>
        <taxon>phagocytophilum group</taxon>
    </lineage>
</organism>
<name>A0AA45ZHS4_ANAPH</name>
<comment type="caution">
    <text evidence="1">The sequence shown here is derived from an EMBL/GenBank/DDBJ whole genome shotgun (WGS) entry which is preliminary data.</text>
</comment>
<accession>A0AA45ZHS4</accession>